<evidence type="ECO:0000313" key="3">
    <source>
        <dbReference type="Proteomes" id="UP000009223"/>
    </source>
</evidence>
<reference evidence="3" key="1">
    <citation type="submission" date="2009-12" db="EMBL/GenBank/DDBJ databases">
        <title>Complete sequence of Treponema primitia strain ZAS-2.</title>
        <authorList>
            <person name="Tetu S.G."/>
            <person name="Matson E."/>
            <person name="Ren Q."/>
            <person name="Seshadri R."/>
            <person name="Elbourne L."/>
            <person name="Hassan K.A."/>
            <person name="Durkin A."/>
            <person name="Radune D."/>
            <person name="Mohamoud Y."/>
            <person name="Shay R."/>
            <person name="Jin S."/>
            <person name="Zhang X."/>
            <person name="Lucey K."/>
            <person name="Ballor N.R."/>
            <person name="Ottesen E."/>
            <person name="Rosenthal R."/>
            <person name="Allen A."/>
            <person name="Leadbetter J.R."/>
            <person name="Paulsen I.T."/>
        </authorList>
    </citation>
    <scope>NUCLEOTIDE SEQUENCE [LARGE SCALE GENOMIC DNA]</scope>
    <source>
        <strain evidence="3">ATCC BAA-887 / DSM 12427 / ZAS-2</strain>
    </source>
</reference>
<dbReference type="AlphaFoldDB" id="F5YI58"/>
<name>F5YI58_TREPZ</name>
<keyword evidence="3" id="KW-1185">Reference proteome</keyword>
<protein>
    <submittedName>
        <fullName evidence="2">ATPase, AAA family</fullName>
    </submittedName>
</protein>
<sequence>MGIKINAVELLKILEITPSQHNIMLVGRHGIGKSEIIEHYFKSHSSQVVSLFLGQMSDPGDLIGLPVLDADLGKTEFRPPWWFPTDGKPIVLFLDELNHARPEILQTVMDLTLNKTLAGKKLPAGSRIISAVNEGEEYQLTELDPALISRFNIYYFSPSPAEWLLWVAENKVDGRVIGFIEENPDCLDSNTNIDAGLEKSPDRRSWRRVSEIISGIKEINKIIEKAIAGIVGISAALKFSQFVKNNSRINAKTILSGFTASKKYLNTLDIHELTSLNEGMFRTIETEGDQKTIKKYIENLELYTKWMYENKRNEALAHWTTLYDSVTYPKTKIAILSGSPFIYQHIVDFIKNIKL</sequence>
<dbReference type="GO" id="GO:0016887">
    <property type="term" value="F:ATP hydrolysis activity"/>
    <property type="evidence" value="ECO:0007669"/>
    <property type="project" value="InterPro"/>
</dbReference>
<dbReference type="SUPFAM" id="SSF52540">
    <property type="entry name" value="P-loop containing nucleoside triphosphate hydrolases"/>
    <property type="match status" value="1"/>
</dbReference>
<dbReference type="GO" id="GO:0005524">
    <property type="term" value="F:ATP binding"/>
    <property type="evidence" value="ECO:0007669"/>
    <property type="project" value="InterPro"/>
</dbReference>
<gene>
    <name evidence="2" type="ordered locus">TREPR_0941</name>
</gene>
<accession>F5YI58</accession>
<proteinExistence type="predicted"/>
<dbReference type="InterPro" id="IPR011704">
    <property type="entry name" value="ATPase_dyneun-rel_AAA"/>
</dbReference>
<dbReference type="InterPro" id="IPR027417">
    <property type="entry name" value="P-loop_NTPase"/>
</dbReference>
<evidence type="ECO:0000313" key="2">
    <source>
        <dbReference type="EMBL" id="AEF83686.1"/>
    </source>
</evidence>
<dbReference type="OrthoDB" id="9808317at2"/>
<dbReference type="Pfam" id="PF07728">
    <property type="entry name" value="AAA_5"/>
    <property type="match status" value="1"/>
</dbReference>
<evidence type="ECO:0000259" key="1">
    <source>
        <dbReference type="Pfam" id="PF07728"/>
    </source>
</evidence>
<organism evidence="2 3">
    <name type="scientific">Treponema primitia (strain ATCC BAA-887 / DSM 12427 / ZAS-2)</name>
    <dbReference type="NCBI Taxonomy" id="545694"/>
    <lineage>
        <taxon>Bacteria</taxon>
        <taxon>Pseudomonadati</taxon>
        <taxon>Spirochaetota</taxon>
        <taxon>Spirochaetia</taxon>
        <taxon>Spirochaetales</taxon>
        <taxon>Treponemataceae</taxon>
        <taxon>Treponema</taxon>
    </lineage>
</organism>
<dbReference type="STRING" id="545694.TREPR_0941"/>
<dbReference type="EMBL" id="CP001843">
    <property type="protein sequence ID" value="AEF83686.1"/>
    <property type="molecule type" value="Genomic_DNA"/>
</dbReference>
<dbReference type="eggNOG" id="COG0714">
    <property type="taxonomic scope" value="Bacteria"/>
</dbReference>
<dbReference type="Gene3D" id="3.40.50.300">
    <property type="entry name" value="P-loop containing nucleotide triphosphate hydrolases"/>
    <property type="match status" value="1"/>
</dbReference>
<feature type="domain" description="ATPase dynein-related AAA" evidence="1">
    <location>
        <begin position="22"/>
        <end position="151"/>
    </location>
</feature>
<dbReference type="Proteomes" id="UP000009223">
    <property type="component" value="Chromosome"/>
</dbReference>
<reference evidence="2 3" key="2">
    <citation type="journal article" date="2011" name="ISME J.">
        <title>RNA-seq reveals cooperative metabolic interactions between two termite-gut spirochete species in co-culture.</title>
        <authorList>
            <person name="Rosenthal A.Z."/>
            <person name="Matson E.G."/>
            <person name="Eldar A."/>
            <person name="Leadbetter J.R."/>
        </authorList>
    </citation>
    <scope>NUCLEOTIDE SEQUENCE [LARGE SCALE GENOMIC DNA]</scope>
    <source>
        <strain evidence="3">ATCC BAA-887 / DSM 12427 / ZAS-2</strain>
    </source>
</reference>
<dbReference type="RefSeq" id="WP_015709117.1">
    <property type="nucleotide sequence ID" value="NC_015578.1"/>
</dbReference>
<dbReference type="KEGG" id="tpi:TREPR_0941"/>
<dbReference type="HOGENOM" id="CLU_053995_0_0_12"/>